<feature type="active site" description="Nucleophile" evidence="7">
    <location>
        <position position="338"/>
    </location>
</feature>
<evidence type="ECO:0000313" key="10">
    <source>
        <dbReference type="EMBL" id="MFD1529745.1"/>
    </source>
</evidence>
<keyword evidence="11" id="KW-1185">Reference proteome</keyword>
<keyword evidence="6 7" id="KW-0961">Cell wall biogenesis/degradation</keyword>
<name>A0ABW4FHI6_9PSEU</name>
<evidence type="ECO:0000313" key="11">
    <source>
        <dbReference type="Proteomes" id="UP001597145"/>
    </source>
</evidence>
<dbReference type="Pfam" id="PF17964">
    <property type="entry name" value="Big_10"/>
    <property type="match status" value="1"/>
</dbReference>
<dbReference type="Gene3D" id="2.40.440.10">
    <property type="entry name" value="L,D-transpeptidase catalytic domain-like"/>
    <property type="match status" value="1"/>
</dbReference>
<evidence type="ECO:0000256" key="6">
    <source>
        <dbReference type="ARBA" id="ARBA00023316"/>
    </source>
</evidence>
<evidence type="ECO:0000259" key="9">
    <source>
        <dbReference type="PROSITE" id="PS52029"/>
    </source>
</evidence>
<evidence type="ECO:0000256" key="5">
    <source>
        <dbReference type="ARBA" id="ARBA00023315"/>
    </source>
</evidence>
<evidence type="ECO:0000256" key="4">
    <source>
        <dbReference type="ARBA" id="ARBA00022984"/>
    </source>
</evidence>
<dbReference type="InterPro" id="IPR041280">
    <property type="entry name" value="Big_10"/>
</dbReference>
<organism evidence="10 11">
    <name type="scientific">Pseudonocardia aurantiaca</name>
    <dbReference type="NCBI Taxonomy" id="75290"/>
    <lineage>
        <taxon>Bacteria</taxon>
        <taxon>Bacillati</taxon>
        <taxon>Actinomycetota</taxon>
        <taxon>Actinomycetes</taxon>
        <taxon>Pseudonocardiales</taxon>
        <taxon>Pseudonocardiaceae</taxon>
        <taxon>Pseudonocardia</taxon>
    </lineage>
</organism>
<keyword evidence="8" id="KW-0812">Transmembrane</keyword>
<dbReference type="Gene3D" id="2.60.40.3780">
    <property type="match status" value="1"/>
</dbReference>
<dbReference type="SUPFAM" id="SSF141523">
    <property type="entry name" value="L,D-transpeptidase catalytic domain-like"/>
    <property type="match status" value="1"/>
</dbReference>
<dbReference type="InterPro" id="IPR050979">
    <property type="entry name" value="LD-transpeptidase"/>
</dbReference>
<dbReference type="RefSeq" id="WP_343982105.1">
    <property type="nucleotide sequence ID" value="NZ_BAAAJG010000015.1"/>
</dbReference>
<keyword evidence="2" id="KW-0808">Transferase</keyword>
<dbReference type="PANTHER" id="PTHR30582">
    <property type="entry name" value="L,D-TRANSPEPTIDASE"/>
    <property type="match status" value="1"/>
</dbReference>
<feature type="domain" description="L,D-TPase catalytic" evidence="9">
    <location>
        <begin position="242"/>
        <end position="362"/>
    </location>
</feature>
<dbReference type="InterPro" id="IPR038063">
    <property type="entry name" value="Transpep_catalytic_dom"/>
</dbReference>
<dbReference type="EMBL" id="JBHUCP010000005">
    <property type="protein sequence ID" value="MFD1529745.1"/>
    <property type="molecule type" value="Genomic_DNA"/>
</dbReference>
<dbReference type="CDD" id="cd13432">
    <property type="entry name" value="LDT_IgD_like_2"/>
    <property type="match status" value="1"/>
</dbReference>
<keyword evidence="4 7" id="KW-0573">Peptidoglycan synthesis</keyword>
<reference evidence="11" key="1">
    <citation type="journal article" date="2019" name="Int. J. Syst. Evol. Microbiol.">
        <title>The Global Catalogue of Microorganisms (GCM) 10K type strain sequencing project: providing services to taxonomists for standard genome sequencing and annotation.</title>
        <authorList>
            <consortium name="The Broad Institute Genomics Platform"/>
            <consortium name="The Broad Institute Genome Sequencing Center for Infectious Disease"/>
            <person name="Wu L."/>
            <person name="Ma J."/>
        </authorList>
    </citation>
    <scope>NUCLEOTIDE SEQUENCE [LARGE SCALE GENOMIC DNA]</scope>
    <source>
        <strain evidence="11">JCM 12165</strain>
    </source>
</reference>
<feature type="transmembrane region" description="Helical" evidence="8">
    <location>
        <begin position="6"/>
        <end position="25"/>
    </location>
</feature>
<feature type="active site" description="Proton donor/acceptor" evidence="7">
    <location>
        <position position="320"/>
    </location>
</feature>
<evidence type="ECO:0000256" key="2">
    <source>
        <dbReference type="ARBA" id="ARBA00022679"/>
    </source>
</evidence>
<comment type="caution">
    <text evidence="10">The sequence shown here is derived from an EMBL/GenBank/DDBJ whole genome shotgun (WGS) entry which is preliminary data.</text>
</comment>
<evidence type="ECO:0000256" key="3">
    <source>
        <dbReference type="ARBA" id="ARBA00022960"/>
    </source>
</evidence>
<dbReference type="Pfam" id="PF03734">
    <property type="entry name" value="YkuD"/>
    <property type="match status" value="1"/>
</dbReference>
<evidence type="ECO:0000256" key="7">
    <source>
        <dbReference type="PROSITE-ProRule" id="PRU01373"/>
    </source>
</evidence>
<dbReference type="CDD" id="cd16913">
    <property type="entry name" value="YkuD_like"/>
    <property type="match status" value="1"/>
</dbReference>
<evidence type="ECO:0000256" key="8">
    <source>
        <dbReference type="SAM" id="Phobius"/>
    </source>
</evidence>
<proteinExistence type="predicted"/>
<evidence type="ECO:0000256" key="1">
    <source>
        <dbReference type="ARBA" id="ARBA00004752"/>
    </source>
</evidence>
<accession>A0ABW4FHI6</accession>
<dbReference type="PROSITE" id="PS52029">
    <property type="entry name" value="LD_TPASE"/>
    <property type="match status" value="1"/>
</dbReference>
<keyword evidence="5" id="KW-0012">Acyltransferase</keyword>
<dbReference type="PANTHER" id="PTHR30582:SF2">
    <property type="entry name" value="L,D-TRANSPEPTIDASE YCIB-RELATED"/>
    <property type="match status" value="1"/>
</dbReference>
<gene>
    <name evidence="10" type="ORF">ACFSCY_09860</name>
</gene>
<comment type="pathway">
    <text evidence="1 7">Cell wall biogenesis; peptidoglycan biosynthesis.</text>
</comment>
<keyword evidence="3 7" id="KW-0133">Cell shape</keyword>
<sequence length="392" mass="41955">MGRFLLVVYVVVVKVVALVVGVVMAGGSGGPGAPRVPALVPPPAVGYVPAGGTNDVSPRATVTAFVANGTFTDVALRGPGGRPVAGEFNAERTAWTVREPLGYGQAYTWRGTAAGTDGTLVRLAGSFTTARPEQTVRARINIDDGTTVGIAAPIAIRFEGPVRDRAAVERALSVRTSVPVEGSWAWLPADSNGELRVHWRPREYWPPGTRVTVTADLYGVHYGDGAFGAKNITRTFTIGRPQIVKADVNTHRMIVIRDGRQVADFPASYGSGSHPATVTRSGIHVVSAMYKSVRMASPRFGYDGMYASAVLISANGEFIHANPESLRQQGRVNVTHGCVNLSPKNARTYFNMAMYGDPVVVTGTSIPLSLADGDYADWTFRWEAWQRLSALR</sequence>
<dbReference type="Gene3D" id="2.60.40.3710">
    <property type="match status" value="1"/>
</dbReference>
<keyword evidence="8" id="KW-0472">Membrane</keyword>
<dbReference type="InterPro" id="IPR005490">
    <property type="entry name" value="LD_TPept_cat_dom"/>
</dbReference>
<dbReference type="Proteomes" id="UP001597145">
    <property type="component" value="Unassembled WGS sequence"/>
</dbReference>
<protein>
    <submittedName>
        <fullName evidence="10">Ig-like domain-containing protein</fullName>
    </submittedName>
</protein>
<keyword evidence="8" id="KW-1133">Transmembrane helix</keyword>